<reference evidence="1" key="1">
    <citation type="journal article" date="2019" name="MBio">
        <title>Virus Genomes from Deep Sea Sediments Expand the Ocean Megavirome and Support Independent Origins of Viral Gigantism.</title>
        <authorList>
            <person name="Backstrom D."/>
            <person name="Yutin N."/>
            <person name="Jorgensen S.L."/>
            <person name="Dharamshi J."/>
            <person name="Homa F."/>
            <person name="Zaremba-Niedwiedzka K."/>
            <person name="Spang A."/>
            <person name="Wolf Y.I."/>
            <person name="Koonin E.V."/>
            <person name="Ettema T.J."/>
        </authorList>
    </citation>
    <scope>NUCLEOTIDE SEQUENCE</scope>
</reference>
<evidence type="ECO:0000313" key="1">
    <source>
        <dbReference type="EMBL" id="QBK93612.1"/>
    </source>
</evidence>
<dbReference type="EMBL" id="MK500599">
    <property type="protein sequence ID" value="QBK93612.1"/>
    <property type="molecule type" value="Genomic_DNA"/>
</dbReference>
<proteinExistence type="predicted"/>
<gene>
    <name evidence="1" type="ORF">LCPAC404_03160</name>
</gene>
<sequence length="160" mass="18410">MGTHSLIHFEEVSNGKVVTYVIIYQQMDGYPYGVGFYLANFLKRIKIINGWRSGDSDKANGMGCLAAQFISQEKCGIGNFYIHPLEQKEDIHEWNYHVTYDTDQKKLRITVVELVESNGRSKVMTIDEFQKYCCDEGGYDIKDAFEIEKISKITSVSRDR</sequence>
<name>A0A481ZED9_9VIRU</name>
<protein>
    <submittedName>
        <fullName evidence="1">Uncharacterized protein</fullName>
    </submittedName>
</protein>
<accession>A0A481ZED9</accession>
<organism evidence="1">
    <name type="scientific">Pithovirus LCPAC404</name>
    <dbReference type="NCBI Taxonomy" id="2506597"/>
    <lineage>
        <taxon>Viruses</taxon>
        <taxon>Pithoviruses</taxon>
    </lineage>
</organism>